<name>A0A6J4PAC3_9BACT</name>
<accession>A0A6J4PAC3</accession>
<evidence type="ECO:0000313" key="1">
    <source>
        <dbReference type="EMBL" id="CAA9410324.1"/>
    </source>
</evidence>
<dbReference type="EMBL" id="CADCUQ010000510">
    <property type="protein sequence ID" value="CAA9410324.1"/>
    <property type="molecule type" value="Genomic_DNA"/>
</dbReference>
<proteinExistence type="predicted"/>
<dbReference type="InterPro" id="IPR040807">
    <property type="entry name" value="DUF5522"/>
</dbReference>
<dbReference type="PANTHER" id="PTHR21037:SF2">
    <property type="entry name" value="SIMILAR TO NOVEL PROTEIN"/>
    <property type="match status" value="1"/>
</dbReference>
<organism evidence="1">
    <name type="scientific">uncultured Phycisphaerae bacterium</name>
    <dbReference type="NCBI Taxonomy" id="904963"/>
    <lineage>
        <taxon>Bacteria</taxon>
        <taxon>Pseudomonadati</taxon>
        <taxon>Planctomycetota</taxon>
        <taxon>Phycisphaerae</taxon>
        <taxon>environmental samples</taxon>
    </lineage>
</organism>
<sequence>MRSSTSPPSRSPTLAELHEHACREGRPTYTDPATGYEVFTAVHLRDRGACCGSGCRHCPYPHEAEDVAAEANRVDAVKD</sequence>
<reference evidence="1" key="1">
    <citation type="submission" date="2020-02" db="EMBL/GenBank/DDBJ databases">
        <authorList>
            <person name="Meier V. D."/>
        </authorList>
    </citation>
    <scope>NUCLEOTIDE SEQUENCE</scope>
    <source>
        <strain evidence="1">AVDCRST_MAG64</strain>
    </source>
</reference>
<dbReference type="Pfam" id="PF17653">
    <property type="entry name" value="DUF5522"/>
    <property type="match status" value="1"/>
</dbReference>
<protein>
    <submittedName>
        <fullName evidence="1">Uncharacterized protein</fullName>
    </submittedName>
</protein>
<gene>
    <name evidence="1" type="ORF">AVDCRST_MAG64-2281</name>
</gene>
<dbReference type="AlphaFoldDB" id="A0A6J4PAC3"/>
<dbReference type="PANTHER" id="PTHR21037">
    <property type="entry name" value="39S RIBOSOMAL PROTEIN L14, MITOCHONDRIAL"/>
    <property type="match status" value="1"/>
</dbReference>